<sequence>MWFHLVFKDVAYLWQVKIVSAMSTVLRKISSSSACLSVKLQAPLATVEEVTPSLRSSFASVYYNLTPYESDISVNTASSG</sequence>
<reference evidence="1" key="1">
    <citation type="submission" date="2020-11" db="EMBL/GenBank/DDBJ databases">
        <authorList>
            <person name="Tran Van P."/>
        </authorList>
    </citation>
    <scope>NUCLEOTIDE SEQUENCE</scope>
</reference>
<protein>
    <submittedName>
        <fullName evidence="1">Uncharacterized protein</fullName>
    </submittedName>
</protein>
<name>A0A7R9E7Y9_9NEOP</name>
<accession>A0A7R9E7Y9</accession>
<evidence type="ECO:0000313" key="1">
    <source>
        <dbReference type="EMBL" id="CAD7429121.1"/>
    </source>
</evidence>
<gene>
    <name evidence="1" type="ORF">TMSB3V08_LOCUS5906</name>
</gene>
<dbReference type="AlphaFoldDB" id="A0A7R9E7Y9"/>
<proteinExistence type="predicted"/>
<dbReference type="EMBL" id="OB793970">
    <property type="protein sequence ID" value="CAD7429121.1"/>
    <property type="molecule type" value="Genomic_DNA"/>
</dbReference>
<organism evidence="1">
    <name type="scientific">Timema monikensis</name>
    <dbReference type="NCBI Taxonomy" id="170555"/>
    <lineage>
        <taxon>Eukaryota</taxon>
        <taxon>Metazoa</taxon>
        <taxon>Ecdysozoa</taxon>
        <taxon>Arthropoda</taxon>
        <taxon>Hexapoda</taxon>
        <taxon>Insecta</taxon>
        <taxon>Pterygota</taxon>
        <taxon>Neoptera</taxon>
        <taxon>Polyneoptera</taxon>
        <taxon>Phasmatodea</taxon>
        <taxon>Timematodea</taxon>
        <taxon>Timematoidea</taxon>
        <taxon>Timematidae</taxon>
        <taxon>Timema</taxon>
    </lineage>
</organism>